<dbReference type="GO" id="GO:0005886">
    <property type="term" value="C:plasma membrane"/>
    <property type="evidence" value="ECO:0007669"/>
    <property type="project" value="TreeGrafter"/>
</dbReference>
<evidence type="ECO:0000259" key="7">
    <source>
        <dbReference type="Pfam" id="PF04138"/>
    </source>
</evidence>
<dbReference type="InterPro" id="IPR007267">
    <property type="entry name" value="GtrA_DPMS_TM"/>
</dbReference>
<sequence length="151" mass="17551">MIEKLKSLYNQYQEVIAYLFWGVLTTAVNILIFSGLHLFTGMNYMINNFIAWVVSVLFAYLTNKAFVFHSPSKSLVSDLKEMTSFFGGRVATLVIEWILLWIGISLMHQNQILVKIFENVVVIILNYFWSKWAVFKNSTNKTTKNQPRQGR</sequence>
<feature type="domain" description="GtrA/DPMS transmembrane" evidence="7">
    <location>
        <begin position="18"/>
        <end position="135"/>
    </location>
</feature>
<dbReference type="EMBL" id="AZGK01000003">
    <property type="protein sequence ID" value="KRM47188.1"/>
    <property type="molecule type" value="Genomic_DNA"/>
</dbReference>
<protein>
    <submittedName>
        <fullName evidence="8">GtrA-like protein</fullName>
    </submittedName>
</protein>
<dbReference type="RefSeq" id="WP_057911078.1">
    <property type="nucleotide sequence ID" value="NZ_AZGK01000003.1"/>
</dbReference>
<dbReference type="InterPro" id="IPR051401">
    <property type="entry name" value="GtrA_CellWall_Glycosyl"/>
</dbReference>
<dbReference type="PATRIC" id="fig|1423784.4.peg.1658"/>
<dbReference type="PANTHER" id="PTHR38459">
    <property type="entry name" value="PROPHAGE BACTOPRENOL-LINKED GLUCOSE TRANSLOCASE HOMOLOG"/>
    <property type="match status" value="1"/>
</dbReference>
<keyword evidence="5 6" id="KW-0472">Membrane</keyword>
<feature type="transmembrane region" description="Helical" evidence="6">
    <location>
        <begin position="112"/>
        <end position="129"/>
    </location>
</feature>
<evidence type="ECO:0000256" key="4">
    <source>
        <dbReference type="ARBA" id="ARBA00022989"/>
    </source>
</evidence>
<feature type="transmembrane region" description="Helical" evidence="6">
    <location>
        <begin position="84"/>
        <end position="106"/>
    </location>
</feature>
<dbReference type="GO" id="GO:0000271">
    <property type="term" value="P:polysaccharide biosynthetic process"/>
    <property type="evidence" value="ECO:0007669"/>
    <property type="project" value="InterPro"/>
</dbReference>
<evidence type="ECO:0000256" key="6">
    <source>
        <dbReference type="SAM" id="Phobius"/>
    </source>
</evidence>
<accession>A0A0R1Z2F5</accession>
<organism evidence="8 9">
    <name type="scientific">Lentilactobacillus parabuchneri DSM 5707 = NBRC 107865</name>
    <dbReference type="NCBI Taxonomy" id="1423784"/>
    <lineage>
        <taxon>Bacteria</taxon>
        <taxon>Bacillati</taxon>
        <taxon>Bacillota</taxon>
        <taxon>Bacilli</taxon>
        <taxon>Lactobacillales</taxon>
        <taxon>Lactobacillaceae</taxon>
        <taxon>Lentilactobacillus</taxon>
    </lineage>
</organism>
<evidence type="ECO:0000256" key="2">
    <source>
        <dbReference type="ARBA" id="ARBA00009399"/>
    </source>
</evidence>
<dbReference type="Pfam" id="PF04138">
    <property type="entry name" value="GtrA_DPMS_TM"/>
    <property type="match status" value="1"/>
</dbReference>
<evidence type="ECO:0000313" key="9">
    <source>
        <dbReference type="Proteomes" id="UP000051957"/>
    </source>
</evidence>
<dbReference type="PANTHER" id="PTHR38459:SF5">
    <property type="entry name" value="CELL WALL TEICHOIC ACID GLYCOSYLATION PROTEIN GTCA"/>
    <property type="match status" value="1"/>
</dbReference>
<comment type="similarity">
    <text evidence="2">Belongs to the GtrA family.</text>
</comment>
<evidence type="ECO:0000256" key="1">
    <source>
        <dbReference type="ARBA" id="ARBA00004141"/>
    </source>
</evidence>
<comment type="subcellular location">
    <subcellularLocation>
        <location evidence="1">Membrane</location>
        <topology evidence="1">Multi-pass membrane protein</topology>
    </subcellularLocation>
</comment>
<proteinExistence type="inferred from homology"/>
<comment type="caution">
    <text evidence="8">The sequence shown here is derived from an EMBL/GenBank/DDBJ whole genome shotgun (WGS) entry which is preliminary data.</text>
</comment>
<dbReference type="GeneID" id="69803512"/>
<evidence type="ECO:0000256" key="5">
    <source>
        <dbReference type="ARBA" id="ARBA00023136"/>
    </source>
</evidence>
<gene>
    <name evidence="8" type="ORF">FC51_GL001627</name>
</gene>
<name>A0A0R1Z2F5_9LACO</name>
<feature type="transmembrane region" description="Helical" evidence="6">
    <location>
        <begin position="15"/>
        <end position="39"/>
    </location>
</feature>
<reference evidence="8 9" key="1">
    <citation type="journal article" date="2015" name="Genome Announc.">
        <title>Expanding the biotechnology potential of lactobacilli through comparative genomics of 213 strains and associated genera.</title>
        <authorList>
            <person name="Sun Z."/>
            <person name="Harris H.M."/>
            <person name="McCann A."/>
            <person name="Guo C."/>
            <person name="Argimon S."/>
            <person name="Zhang W."/>
            <person name="Yang X."/>
            <person name="Jeffery I.B."/>
            <person name="Cooney J.C."/>
            <person name="Kagawa T.F."/>
            <person name="Liu W."/>
            <person name="Song Y."/>
            <person name="Salvetti E."/>
            <person name="Wrobel A."/>
            <person name="Rasinkangas P."/>
            <person name="Parkhill J."/>
            <person name="Rea M.C."/>
            <person name="O'Sullivan O."/>
            <person name="Ritari J."/>
            <person name="Douillard F.P."/>
            <person name="Paul Ross R."/>
            <person name="Yang R."/>
            <person name="Briner A.E."/>
            <person name="Felis G.E."/>
            <person name="de Vos W.M."/>
            <person name="Barrangou R."/>
            <person name="Klaenhammer T.R."/>
            <person name="Caufield P.W."/>
            <person name="Cui Y."/>
            <person name="Zhang H."/>
            <person name="O'Toole P.W."/>
        </authorList>
    </citation>
    <scope>NUCLEOTIDE SEQUENCE [LARGE SCALE GENOMIC DNA]</scope>
    <source>
        <strain evidence="8 9">DSM 5707</strain>
    </source>
</reference>
<evidence type="ECO:0000256" key="3">
    <source>
        <dbReference type="ARBA" id="ARBA00022692"/>
    </source>
</evidence>
<evidence type="ECO:0000313" key="8">
    <source>
        <dbReference type="EMBL" id="KRM47188.1"/>
    </source>
</evidence>
<keyword evidence="4 6" id="KW-1133">Transmembrane helix</keyword>
<dbReference type="AlphaFoldDB" id="A0A0R1Z2F5"/>
<keyword evidence="3 6" id="KW-0812">Transmembrane</keyword>
<dbReference type="Proteomes" id="UP000051957">
    <property type="component" value="Unassembled WGS sequence"/>
</dbReference>
<feature type="transmembrane region" description="Helical" evidence="6">
    <location>
        <begin position="45"/>
        <end position="63"/>
    </location>
</feature>